<dbReference type="OrthoDB" id="5416807at2"/>
<name>A0A7U4TIF6_DESA2</name>
<dbReference type="Pfam" id="PF11823">
    <property type="entry name" value="Se_S_carrier"/>
    <property type="match status" value="1"/>
</dbReference>
<evidence type="ECO:0000259" key="2">
    <source>
        <dbReference type="Pfam" id="PF26554"/>
    </source>
</evidence>
<gene>
    <name evidence="3" type="ORF">HS1_002148</name>
</gene>
<protein>
    <recommendedName>
        <fullName evidence="5">DUF3343 domain-containing protein</fullName>
    </recommendedName>
</protein>
<dbReference type="KEGG" id="daw:HS1_002148"/>
<evidence type="ECO:0008006" key="5">
    <source>
        <dbReference type="Google" id="ProtNLM"/>
    </source>
</evidence>
<evidence type="ECO:0000313" key="3">
    <source>
        <dbReference type="EMBL" id="AMM41934.1"/>
    </source>
</evidence>
<proteinExistence type="predicted"/>
<dbReference type="InterPro" id="IPR021778">
    <property type="entry name" value="Se/S_carrier-like"/>
</dbReference>
<reference evidence="3 4" key="1">
    <citation type="submission" date="2015-10" db="EMBL/GenBank/DDBJ databases">
        <title>Candidatus Desulfofervidus auxilii, a hydrogenotrophic sulfate-reducing bacterium involved in the thermophilic anaerobic oxidation of methane.</title>
        <authorList>
            <person name="Krukenberg V."/>
            <person name="Richter M."/>
            <person name="Wegener G."/>
        </authorList>
    </citation>
    <scope>NUCLEOTIDE SEQUENCE [LARGE SCALE GENOMIC DNA]</scope>
    <source>
        <strain evidence="3 4">HS1</strain>
    </source>
</reference>
<sequence length="182" mass="20201">MTMFKQIKQKLLKKRASPQTKGLILVEDVATAMAIEKLLQGHGFSVKGVAPPPHLRKGCDLAVEFDLVEQMAIERILNKTNVSYEISPLNTNEPPLEITKIKEINGYILVRAANMKVTFDKNTAMIVNVSGGGCPDVPFLAQNLMGKRLEEAMVVMEKGHSLCAYMLKRAIEKGLELLNENH</sequence>
<accession>A0A7U4TIF6</accession>
<keyword evidence="4" id="KW-1185">Reference proteome</keyword>
<organism evidence="3 4">
    <name type="scientific">Desulfofervidus auxilii</name>
    <dbReference type="NCBI Taxonomy" id="1621989"/>
    <lineage>
        <taxon>Bacteria</taxon>
        <taxon>Pseudomonadati</taxon>
        <taxon>Thermodesulfobacteriota</taxon>
        <taxon>Candidatus Desulfofervidia</taxon>
        <taxon>Candidatus Desulfofervidales</taxon>
        <taxon>Candidatus Desulfofervidaceae</taxon>
        <taxon>Candidatus Desulfofervidus</taxon>
    </lineage>
</organism>
<dbReference type="Pfam" id="PF26554">
    <property type="entry name" value="DUF8182"/>
    <property type="match status" value="1"/>
</dbReference>
<dbReference type="InterPro" id="IPR058495">
    <property type="entry name" value="DUF8182"/>
</dbReference>
<feature type="domain" description="DUF8182" evidence="2">
    <location>
        <begin position="98"/>
        <end position="180"/>
    </location>
</feature>
<feature type="domain" description="Putative Se/S carrier protein-like" evidence="1">
    <location>
        <begin position="22"/>
        <end position="85"/>
    </location>
</feature>
<dbReference type="Proteomes" id="UP000070560">
    <property type="component" value="Chromosome"/>
</dbReference>
<evidence type="ECO:0000313" key="4">
    <source>
        <dbReference type="Proteomes" id="UP000070560"/>
    </source>
</evidence>
<evidence type="ECO:0000259" key="1">
    <source>
        <dbReference type="Pfam" id="PF11823"/>
    </source>
</evidence>
<dbReference type="AlphaFoldDB" id="A0A7U4TIF6"/>
<dbReference type="EMBL" id="CP013015">
    <property type="protein sequence ID" value="AMM41934.1"/>
    <property type="molecule type" value="Genomic_DNA"/>
</dbReference>